<evidence type="ECO:0000313" key="2">
    <source>
        <dbReference type="Proteomes" id="UP001433508"/>
    </source>
</evidence>
<organism evidence="1 2">
    <name type="scientific">Lipomyces kononenkoae</name>
    <name type="common">Yeast</name>
    <dbReference type="NCBI Taxonomy" id="34357"/>
    <lineage>
        <taxon>Eukaryota</taxon>
        <taxon>Fungi</taxon>
        <taxon>Dikarya</taxon>
        <taxon>Ascomycota</taxon>
        <taxon>Saccharomycotina</taxon>
        <taxon>Lipomycetes</taxon>
        <taxon>Lipomycetales</taxon>
        <taxon>Lipomycetaceae</taxon>
        <taxon>Lipomyces</taxon>
    </lineage>
</organism>
<name>A0ACC3T9W9_LIPKO</name>
<proteinExistence type="predicted"/>
<reference evidence="2" key="1">
    <citation type="journal article" date="2024" name="Front. Bioeng. Biotechnol.">
        <title>Genome-scale model development and genomic sequencing of the oleaginous clade Lipomyces.</title>
        <authorList>
            <person name="Czajka J.J."/>
            <person name="Han Y."/>
            <person name="Kim J."/>
            <person name="Mondo S.J."/>
            <person name="Hofstad B.A."/>
            <person name="Robles A."/>
            <person name="Haridas S."/>
            <person name="Riley R."/>
            <person name="LaButti K."/>
            <person name="Pangilinan J."/>
            <person name="Andreopoulos W."/>
            <person name="Lipzen A."/>
            <person name="Yan J."/>
            <person name="Wang M."/>
            <person name="Ng V."/>
            <person name="Grigoriev I.V."/>
            <person name="Spatafora J.W."/>
            <person name="Magnuson J.K."/>
            <person name="Baker S.E."/>
            <person name="Pomraning K.R."/>
        </authorList>
    </citation>
    <scope>NUCLEOTIDE SEQUENCE [LARGE SCALE GENOMIC DNA]</scope>
    <source>
        <strain evidence="2">CBS 7786</strain>
    </source>
</reference>
<accession>A0ACC3T9W9</accession>
<sequence>MPPLSPFSLTAAPHLYPFSFPTPPPELPLSSSSSSGSGTTQTCTADLAQYRLRSHAGPSSTYSRSYNSRSALSSPPRKFSTAARSADADNNNNIFAPATAVVSSPCEVLMSPAPVATLAMSSSAVPAAADSTTNEDAFASMAANISCLFWFTPTQTLVHCATHNARLPLLAPVCLATPEFRLFAAAMLSRTQVSRTVVALALLYIYRLKLHAPSILGTPGSEYRVFTIALVLANKFLDDNTYTNKTWAQVSKLPVAEIGVMEVEFLKHIDYDLAVSTQKWSEWSDLLACFARARNAARFACVSLPGSPVSHQPPPPPPPPKHQHLLQSPSPQSRTSRKRKMIVEDAVEPSSLGPKRFYAQPQHGLPQHGLMYNPPTTSSASGILTDAHHQTPSLAIGPGPGMTVLPKPKGVVLPLTPTLAYPGTAMMRPIVLAPSSSIEQIPLLVKNTYAMSTYAVAPAVAPAGLGQPVPVPVAAPEPAPAPAPALVRALAAVQPATRANPFVYPVVDKHYVPVPRLLSVRQLHPAALTDPGRW</sequence>
<comment type="caution">
    <text evidence="1">The sequence shown here is derived from an EMBL/GenBank/DDBJ whole genome shotgun (WGS) entry which is preliminary data.</text>
</comment>
<protein>
    <submittedName>
        <fullName evidence="1">Cyclin-domain-containing protein</fullName>
    </submittedName>
</protein>
<gene>
    <name evidence="1" type="ORF">V1525DRAFT_369945</name>
</gene>
<dbReference type="EMBL" id="MU971338">
    <property type="protein sequence ID" value="KAK9240733.1"/>
    <property type="molecule type" value="Genomic_DNA"/>
</dbReference>
<dbReference type="Proteomes" id="UP001433508">
    <property type="component" value="Unassembled WGS sequence"/>
</dbReference>
<evidence type="ECO:0000313" key="1">
    <source>
        <dbReference type="EMBL" id="KAK9240733.1"/>
    </source>
</evidence>
<keyword evidence="2" id="KW-1185">Reference proteome</keyword>